<dbReference type="RefSeq" id="WP_252815101.1">
    <property type="nucleotide sequence ID" value="NZ_JAMXQS010000001.1"/>
</dbReference>
<dbReference type="Pfam" id="PF13778">
    <property type="entry name" value="DUF4174"/>
    <property type="match status" value="1"/>
</dbReference>
<feature type="signal peptide" evidence="2">
    <location>
        <begin position="1"/>
        <end position="21"/>
    </location>
</feature>
<keyword evidence="5" id="KW-1185">Reference proteome</keyword>
<evidence type="ECO:0000313" key="5">
    <source>
        <dbReference type="Proteomes" id="UP001205906"/>
    </source>
</evidence>
<evidence type="ECO:0000256" key="2">
    <source>
        <dbReference type="SAM" id="SignalP"/>
    </source>
</evidence>
<protein>
    <submittedName>
        <fullName evidence="4">DUF4174 domain-containing protein</fullName>
    </submittedName>
</protein>
<sequence>MSLSILLTASTLLLAMAAAPAAASPIEGLQWRNRVVIVFGLDEAKVDSQLDAFLADRSALEEREMVLIHVDGEAVSVPFGDIDPPSAGAMREAYRIDPDEPFVVILVGKDGGEKLRRTEPVTARQIFDLIDSMPMRQSETKP</sequence>
<dbReference type="EMBL" id="JAMXQS010000001">
    <property type="protein sequence ID" value="MCO6048280.1"/>
    <property type="molecule type" value="Genomic_DNA"/>
</dbReference>
<feature type="domain" description="DUF4174" evidence="3">
    <location>
        <begin position="26"/>
        <end position="139"/>
    </location>
</feature>
<organism evidence="4 5">
    <name type="scientific">Mesorhizobium liriopis</name>
    <dbReference type="NCBI Taxonomy" id="2953882"/>
    <lineage>
        <taxon>Bacteria</taxon>
        <taxon>Pseudomonadati</taxon>
        <taxon>Pseudomonadota</taxon>
        <taxon>Alphaproteobacteria</taxon>
        <taxon>Hyphomicrobiales</taxon>
        <taxon>Phyllobacteriaceae</taxon>
        <taxon>Mesorhizobium</taxon>
    </lineage>
</organism>
<proteinExistence type="predicted"/>
<evidence type="ECO:0000259" key="3">
    <source>
        <dbReference type="Pfam" id="PF13778"/>
    </source>
</evidence>
<evidence type="ECO:0000256" key="1">
    <source>
        <dbReference type="ARBA" id="ARBA00022729"/>
    </source>
</evidence>
<reference evidence="4 5" key="1">
    <citation type="submission" date="2022-06" db="EMBL/GenBank/DDBJ databases">
        <title>Mesorhizobium sp. strain RP14 Genome sequencing and assembly.</title>
        <authorList>
            <person name="Kim I."/>
        </authorList>
    </citation>
    <scope>NUCLEOTIDE SEQUENCE [LARGE SCALE GENOMIC DNA]</scope>
    <source>
        <strain evidence="5">RP14(2022)</strain>
    </source>
</reference>
<comment type="caution">
    <text evidence="4">The sequence shown here is derived from an EMBL/GenBank/DDBJ whole genome shotgun (WGS) entry which is preliminary data.</text>
</comment>
<keyword evidence="1 2" id="KW-0732">Signal</keyword>
<evidence type="ECO:0000313" key="4">
    <source>
        <dbReference type="EMBL" id="MCO6048280.1"/>
    </source>
</evidence>
<feature type="chain" id="PRO_5047450481" evidence="2">
    <location>
        <begin position="22"/>
        <end position="142"/>
    </location>
</feature>
<name>A0ABT1C0C2_9HYPH</name>
<accession>A0ABT1C0C2</accession>
<dbReference type="Proteomes" id="UP001205906">
    <property type="component" value="Unassembled WGS sequence"/>
</dbReference>
<dbReference type="InterPro" id="IPR025232">
    <property type="entry name" value="DUF4174"/>
</dbReference>
<gene>
    <name evidence="4" type="ORF">NGM99_00555</name>
</gene>